<dbReference type="Proteomes" id="UP000886069">
    <property type="component" value="Unassembled WGS sequence"/>
</dbReference>
<keyword evidence="2" id="KW-0547">Nucleotide-binding</keyword>
<dbReference type="SMART" id="SM00831">
    <property type="entry name" value="Cation_ATPase_N"/>
    <property type="match status" value="1"/>
</dbReference>
<dbReference type="Gene3D" id="2.70.150.10">
    <property type="entry name" value="Calcium-transporting ATPase, cytoplasmic transduction domain A"/>
    <property type="match status" value="1"/>
</dbReference>
<feature type="non-terminal residue" evidence="7">
    <location>
        <position position="224"/>
    </location>
</feature>
<evidence type="ECO:0000259" key="6">
    <source>
        <dbReference type="SMART" id="SM00831"/>
    </source>
</evidence>
<dbReference type="GO" id="GO:0005524">
    <property type="term" value="F:ATP binding"/>
    <property type="evidence" value="ECO:0007669"/>
    <property type="project" value="UniProtKB-KW"/>
</dbReference>
<evidence type="ECO:0000256" key="3">
    <source>
        <dbReference type="ARBA" id="ARBA00022840"/>
    </source>
</evidence>
<dbReference type="InterPro" id="IPR008250">
    <property type="entry name" value="ATPase_P-typ_transduc_dom_A_sf"/>
</dbReference>
<feature type="transmembrane region" description="Helical" evidence="5">
    <location>
        <begin position="63"/>
        <end position="81"/>
    </location>
</feature>
<dbReference type="SUPFAM" id="SSF81665">
    <property type="entry name" value="Calcium ATPase, transmembrane domain M"/>
    <property type="match status" value="1"/>
</dbReference>
<sequence length="224" mass="23474">MSSNHTESAHWHAMALDEVLGRLDGSSDGLSGDEARRRLEETGPNSLATGEGPGPWRMLAGQFLNPLIYLLAAAAVLSLLVGHGVDAAVIAGVIILNAILGFIQEWRAEGAMEALRGMAAPHARVLRSGERVDIDASAVVPGDVLAIETGDRLAADARLLSGDNLRVDESALTGESQPVAKGPGRLEDDTPMADRTNMVWMSTNVTGGRGTAVVVETGMRTQMG</sequence>
<proteinExistence type="predicted"/>
<comment type="caution">
    <text evidence="7">The sequence shown here is derived from an EMBL/GenBank/DDBJ whole genome shotgun (WGS) entry which is preliminary data.</text>
</comment>
<dbReference type="EMBL" id="DSEC01000503">
    <property type="protein sequence ID" value="HER44207.1"/>
    <property type="molecule type" value="Genomic_DNA"/>
</dbReference>
<keyword evidence="5" id="KW-0812">Transmembrane</keyword>
<keyword evidence="5" id="KW-0472">Membrane</keyword>
<dbReference type="PANTHER" id="PTHR42861">
    <property type="entry name" value="CALCIUM-TRANSPORTING ATPASE"/>
    <property type="match status" value="1"/>
</dbReference>
<feature type="domain" description="Cation-transporting P-type ATPase N-terminal" evidence="6">
    <location>
        <begin position="10"/>
        <end position="83"/>
    </location>
</feature>
<dbReference type="NCBIfam" id="TIGR01494">
    <property type="entry name" value="ATPase_P-type"/>
    <property type="match status" value="1"/>
</dbReference>
<feature type="transmembrane region" description="Helical" evidence="5">
    <location>
        <begin position="87"/>
        <end position="103"/>
    </location>
</feature>
<dbReference type="InterPro" id="IPR004014">
    <property type="entry name" value="ATPase_P-typ_cation-transptr_N"/>
</dbReference>
<keyword evidence="3" id="KW-0067">ATP-binding</keyword>
<name>A0A7V2F3X6_UNCEI</name>
<dbReference type="Gene3D" id="1.20.1110.10">
    <property type="entry name" value="Calcium-transporting ATPase, transmembrane domain"/>
    <property type="match status" value="1"/>
</dbReference>
<evidence type="ECO:0000313" key="7">
    <source>
        <dbReference type="EMBL" id="HER44207.1"/>
    </source>
</evidence>
<keyword evidence="5" id="KW-1133">Transmembrane helix</keyword>
<dbReference type="GO" id="GO:0016020">
    <property type="term" value="C:membrane"/>
    <property type="evidence" value="ECO:0007669"/>
    <property type="project" value="UniProtKB-SubCell"/>
</dbReference>
<feature type="region of interest" description="Disordered" evidence="4">
    <location>
        <begin position="171"/>
        <end position="192"/>
    </location>
</feature>
<dbReference type="SUPFAM" id="SSF81653">
    <property type="entry name" value="Calcium ATPase, transduction domain A"/>
    <property type="match status" value="1"/>
</dbReference>
<dbReference type="Pfam" id="PF00122">
    <property type="entry name" value="E1-E2_ATPase"/>
    <property type="match status" value="1"/>
</dbReference>
<dbReference type="GO" id="GO:0016887">
    <property type="term" value="F:ATP hydrolysis activity"/>
    <property type="evidence" value="ECO:0007669"/>
    <property type="project" value="InterPro"/>
</dbReference>
<evidence type="ECO:0000256" key="1">
    <source>
        <dbReference type="ARBA" id="ARBA00004141"/>
    </source>
</evidence>
<dbReference type="AlphaFoldDB" id="A0A7V2F3X6"/>
<gene>
    <name evidence="7" type="ORF">ENO08_07085</name>
</gene>
<evidence type="ECO:0000256" key="5">
    <source>
        <dbReference type="SAM" id="Phobius"/>
    </source>
</evidence>
<dbReference type="InterPro" id="IPR001757">
    <property type="entry name" value="P_typ_ATPase"/>
</dbReference>
<organism evidence="7">
    <name type="scientific">Eiseniibacteriota bacterium</name>
    <dbReference type="NCBI Taxonomy" id="2212470"/>
    <lineage>
        <taxon>Bacteria</taxon>
        <taxon>Candidatus Eiseniibacteriota</taxon>
    </lineage>
</organism>
<comment type="subcellular location">
    <subcellularLocation>
        <location evidence="1">Membrane</location>
        <topology evidence="1">Multi-pass membrane protein</topology>
    </subcellularLocation>
</comment>
<dbReference type="InterPro" id="IPR023298">
    <property type="entry name" value="ATPase_P-typ_TM_dom_sf"/>
</dbReference>
<evidence type="ECO:0000256" key="4">
    <source>
        <dbReference type="SAM" id="MobiDB-lite"/>
    </source>
</evidence>
<accession>A0A7V2F3X6</accession>
<evidence type="ECO:0000256" key="2">
    <source>
        <dbReference type="ARBA" id="ARBA00022741"/>
    </source>
</evidence>
<protein>
    <recommendedName>
        <fullName evidence="6">Cation-transporting P-type ATPase N-terminal domain-containing protein</fullName>
    </recommendedName>
</protein>
<reference evidence="7" key="1">
    <citation type="journal article" date="2020" name="mSystems">
        <title>Genome- and Community-Level Interaction Insights into Carbon Utilization and Element Cycling Functions of Hydrothermarchaeota in Hydrothermal Sediment.</title>
        <authorList>
            <person name="Zhou Z."/>
            <person name="Liu Y."/>
            <person name="Xu W."/>
            <person name="Pan J."/>
            <person name="Luo Z.H."/>
            <person name="Li M."/>
        </authorList>
    </citation>
    <scope>NUCLEOTIDE SEQUENCE [LARGE SCALE GENOMIC DNA]</scope>
    <source>
        <strain evidence="7">SpSt-1233</strain>
    </source>
</reference>
<dbReference type="InterPro" id="IPR059000">
    <property type="entry name" value="ATPase_P-type_domA"/>
</dbReference>
<dbReference type="Pfam" id="PF00690">
    <property type="entry name" value="Cation_ATPase_N"/>
    <property type="match status" value="1"/>
</dbReference>